<feature type="compositionally biased region" description="Polar residues" evidence="5">
    <location>
        <begin position="333"/>
        <end position="358"/>
    </location>
</feature>
<dbReference type="PROSITE" id="PS50026">
    <property type="entry name" value="EGF_3"/>
    <property type="match status" value="1"/>
</dbReference>
<dbReference type="GO" id="GO:0005509">
    <property type="term" value="F:calcium ion binding"/>
    <property type="evidence" value="ECO:0007669"/>
    <property type="project" value="InterPro"/>
</dbReference>
<dbReference type="Gene3D" id="2.60.40.10">
    <property type="entry name" value="Immunoglobulins"/>
    <property type="match status" value="1"/>
</dbReference>
<keyword evidence="3" id="KW-1015">Disulfide bond</keyword>
<dbReference type="Gene3D" id="2.10.25.10">
    <property type="entry name" value="Laminin"/>
    <property type="match status" value="3"/>
</dbReference>
<evidence type="ECO:0000313" key="8">
    <source>
        <dbReference type="Proteomes" id="UP000515135"/>
    </source>
</evidence>
<dbReference type="Proteomes" id="UP000515135">
    <property type="component" value="Unplaced"/>
</dbReference>
<keyword evidence="8" id="KW-1185">Reference proteome</keyword>
<dbReference type="InterPro" id="IPR051223">
    <property type="entry name" value="Polycystin"/>
</dbReference>
<accession>A0A6P5AC96</accession>
<dbReference type="SUPFAM" id="SSF57196">
    <property type="entry name" value="EGF/Laminin"/>
    <property type="match status" value="2"/>
</dbReference>
<dbReference type="FunFam" id="2.10.25.10:FF:000240">
    <property type="entry name" value="Vitamin K-dependent protein S"/>
    <property type="match status" value="1"/>
</dbReference>
<feature type="compositionally biased region" description="Polar residues" evidence="5">
    <location>
        <begin position="304"/>
        <end position="316"/>
    </location>
</feature>
<dbReference type="CDD" id="cd00053">
    <property type="entry name" value="EGF"/>
    <property type="match status" value="1"/>
</dbReference>
<dbReference type="PROSITE" id="PS00010">
    <property type="entry name" value="ASX_HYDROXYL"/>
    <property type="match status" value="1"/>
</dbReference>
<feature type="compositionally biased region" description="Basic and acidic residues" evidence="5">
    <location>
        <begin position="476"/>
        <end position="492"/>
    </location>
</feature>
<proteinExistence type="predicted"/>
<evidence type="ECO:0000313" key="9">
    <source>
        <dbReference type="RefSeq" id="XP_019643889.1"/>
    </source>
</evidence>
<dbReference type="InterPro" id="IPR000152">
    <property type="entry name" value="EGF-type_Asp/Asn_hydroxyl_site"/>
</dbReference>
<evidence type="ECO:0000256" key="2">
    <source>
        <dbReference type="ARBA" id="ARBA00022737"/>
    </source>
</evidence>
<evidence type="ECO:0000256" key="1">
    <source>
        <dbReference type="ARBA" id="ARBA00022536"/>
    </source>
</evidence>
<dbReference type="SMART" id="SM00179">
    <property type="entry name" value="EGF_CA"/>
    <property type="match status" value="3"/>
</dbReference>
<evidence type="ECO:0000256" key="3">
    <source>
        <dbReference type="ARBA" id="ARBA00023157"/>
    </source>
</evidence>
<keyword evidence="2" id="KW-0677">Repeat</keyword>
<dbReference type="SUPFAM" id="SSF49265">
    <property type="entry name" value="Fibronectin type III"/>
    <property type="match status" value="1"/>
</dbReference>
<dbReference type="AlphaFoldDB" id="A0A6P5AC96"/>
<dbReference type="SMART" id="SM00060">
    <property type="entry name" value="FN3"/>
    <property type="match status" value="1"/>
</dbReference>
<dbReference type="InterPro" id="IPR003961">
    <property type="entry name" value="FN3_dom"/>
</dbReference>
<dbReference type="CDD" id="cd00063">
    <property type="entry name" value="FN3"/>
    <property type="match status" value="1"/>
</dbReference>
<gene>
    <name evidence="9" type="primary">LOC109484957</name>
</gene>
<dbReference type="Pfam" id="PF14670">
    <property type="entry name" value="FXa_inhibition"/>
    <property type="match status" value="1"/>
</dbReference>
<sequence>MSVQLTGNCGCAHVCIHTLNGHRCACRPGYTLMMDLHGCEDLDACLANPCDAQATCTDNPPPALDANCTCNTGYTGDGLVSGTGCSDIDECATENGRCDQICTNVPGSYRCFCHHGFVLIEDSHGCRVCGHCLGGDVNCDPVSGVCSAGCQDGWKTQLCDKAVDPPMDLTVTDITDEGFKVTWSPSPDPDLQGYRVVVSNLDMTTAVNQSTEEAWFPVVGLFPETAYIIRVTALFSSGGWRSQSEAAVIPARTAATPTTIPPTTIPAATTQQTSRMTTRLSTKPATSTVQHAPEAGWDEESSDDATTPSAAETTKQTSGMPTSMSTRPSTPTAQLGSDTDGTTETISSPPGGNRATSADQALGNSLESIYAESVSSSPQDVLQILAQAADVSGDDVVLGQPTSAAEEKAQDMAMGVLKSITLNVDQLDMSDPSTVQSVGGSLVESVGSLLEDPERDEEEADVKLTSDLEEDQSLSPKERLQKVEEKKQENQAKRGRFVQEGRQVLEGLFNAIISATRPGAPAVTIKRGGITLRAQRIWGDQFGGQVVQTEDGSFQLPSKAALFADYTPHNVAIKLTQFQQNPFTWGRGEYQPRSSVMELSLQQNNFPVAFNNLTEDFNITIPAKSGNKPATTTVTIPAQGNGSSSYHLLNLTNAAEGFLVTITPLNTSVVYRVSGRYGGRPGDQNYNMSTETYILPEECALMKTLSGEEDTEKTEARMFVSGEDGPVDYNIKVQIV</sequence>
<dbReference type="Pfam" id="PF00041">
    <property type="entry name" value="fn3"/>
    <property type="match status" value="1"/>
</dbReference>
<feature type="non-terminal residue" evidence="9">
    <location>
        <position position="736"/>
    </location>
</feature>
<protein>
    <submittedName>
        <fullName evidence="9">Uncharacterized protein LOC109484957</fullName>
    </submittedName>
</protein>
<dbReference type="PROSITE" id="PS50853">
    <property type="entry name" value="FN3"/>
    <property type="match status" value="1"/>
</dbReference>
<feature type="region of interest" description="Disordered" evidence="5">
    <location>
        <begin position="464"/>
        <end position="493"/>
    </location>
</feature>
<dbReference type="RefSeq" id="XP_019643889.1">
    <property type="nucleotide sequence ID" value="XM_019788330.1"/>
</dbReference>
<dbReference type="GO" id="GO:0005262">
    <property type="term" value="F:calcium channel activity"/>
    <property type="evidence" value="ECO:0007669"/>
    <property type="project" value="TreeGrafter"/>
</dbReference>
<dbReference type="PROSITE" id="PS01187">
    <property type="entry name" value="EGF_CA"/>
    <property type="match status" value="1"/>
</dbReference>
<dbReference type="SMART" id="SM00181">
    <property type="entry name" value="EGF"/>
    <property type="match status" value="3"/>
</dbReference>
<feature type="region of interest" description="Disordered" evidence="5">
    <location>
        <begin position="257"/>
        <end position="358"/>
    </location>
</feature>
<feature type="compositionally biased region" description="Polar residues" evidence="5">
    <location>
        <begin position="271"/>
        <end position="290"/>
    </location>
</feature>
<name>A0A6P5AC96_BRABE</name>
<dbReference type="PANTHER" id="PTHR10877">
    <property type="entry name" value="POLYCYSTIN FAMILY MEMBER"/>
    <property type="match status" value="1"/>
</dbReference>
<evidence type="ECO:0000259" key="6">
    <source>
        <dbReference type="PROSITE" id="PS50026"/>
    </source>
</evidence>
<keyword evidence="1 4" id="KW-0245">EGF-like domain</keyword>
<evidence type="ECO:0000259" key="7">
    <source>
        <dbReference type="PROSITE" id="PS50853"/>
    </source>
</evidence>
<dbReference type="FunFam" id="2.60.40.10:FF:003125">
    <property type="match status" value="1"/>
</dbReference>
<organism evidence="8 9">
    <name type="scientific">Branchiostoma belcheri</name>
    <name type="common">Amphioxus</name>
    <dbReference type="NCBI Taxonomy" id="7741"/>
    <lineage>
        <taxon>Eukaryota</taxon>
        <taxon>Metazoa</taxon>
        <taxon>Chordata</taxon>
        <taxon>Cephalochordata</taxon>
        <taxon>Leptocardii</taxon>
        <taxon>Amphioxiformes</taxon>
        <taxon>Branchiostomatidae</taxon>
        <taxon>Branchiostoma</taxon>
    </lineage>
</organism>
<dbReference type="GeneID" id="109484957"/>
<evidence type="ECO:0000256" key="4">
    <source>
        <dbReference type="PROSITE-ProRule" id="PRU00076"/>
    </source>
</evidence>
<dbReference type="InterPro" id="IPR013783">
    <property type="entry name" value="Ig-like_fold"/>
</dbReference>
<feature type="domain" description="EGF-like" evidence="6">
    <location>
        <begin position="41"/>
        <end position="77"/>
    </location>
</feature>
<dbReference type="InterPro" id="IPR000742">
    <property type="entry name" value="EGF"/>
</dbReference>
<dbReference type="KEGG" id="bbel:109484957"/>
<dbReference type="OrthoDB" id="6516201at2759"/>
<comment type="caution">
    <text evidence="4">Lacks conserved residue(s) required for the propagation of feature annotation.</text>
</comment>
<dbReference type="InterPro" id="IPR001881">
    <property type="entry name" value="EGF-like_Ca-bd_dom"/>
</dbReference>
<dbReference type="GO" id="GO:0016020">
    <property type="term" value="C:membrane"/>
    <property type="evidence" value="ECO:0007669"/>
    <property type="project" value="TreeGrafter"/>
</dbReference>
<dbReference type="PANTHER" id="PTHR10877:SF194">
    <property type="entry name" value="LOCATION OF VULVA DEFECTIVE 1"/>
    <property type="match status" value="1"/>
</dbReference>
<dbReference type="GO" id="GO:0050982">
    <property type="term" value="P:detection of mechanical stimulus"/>
    <property type="evidence" value="ECO:0007669"/>
    <property type="project" value="TreeGrafter"/>
</dbReference>
<reference evidence="9" key="1">
    <citation type="submission" date="2025-08" db="UniProtKB">
        <authorList>
            <consortium name="RefSeq"/>
        </authorList>
    </citation>
    <scope>IDENTIFICATION</scope>
    <source>
        <tissue evidence="9">Gonad</tissue>
    </source>
</reference>
<feature type="compositionally biased region" description="Low complexity" evidence="5">
    <location>
        <begin position="317"/>
        <end position="332"/>
    </location>
</feature>
<dbReference type="InterPro" id="IPR036116">
    <property type="entry name" value="FN3_sf"/>
</dbReference>
<dbReference type="InterPro" id="IPR018097">
    <property type="entry name" value="EGF_Ca-bd_CS"/>
</dbReference>
<feature type="domain" description="Fibronectin type-III" evidence="7">
    <location>
        <begin position="165"/>
        <end position="256"/>
    </location>
</feature>
<evidence type="ECO:0000256" key="5">
    <source>
        <dbReference type="SAM" id="MobiDB-lite"/>
    </source>
</evidence>